<proteinExistence type="predicted"/>
<dbReference type="RefSeq" id="WP_338143219.1">
    <property type="nucleotide sequence ID" value="NZ_SHMP01000004.1"/>
</dbReference>
<dbReference type="AlphaFoldDB" id="A0A482YA73"/>
<evidence type="ECO:0000313" key="1">
    <source>
        <dbReference type="EMBL" id="RZV11167.1"/>
    </source>
</evidence>
<reference evidence="1 2" key="1">
    <citation type="submission" date="2019-02" db="EMBL/GenBank/DDBJ databases">
        <title>Genomic Encyclopedia of Archaeal and Bacterial Type Strains, Phase II (KMG-II): from individual species to whole genera.</title>
        <authorList>
            <person name="Goeker M."/>
        </authorList>
    </citation>
    <scope>NUCLEOTIDE SEQUENCE [LARGE SCALE GENOMIC DNA]</scope>
    <source>
        <strain evidence="1 2">DSM 18328</strain>
    </source>
</reference>
<dbReference type="InterPro" id="IPR049681">
    <property type="entry name" value="HVO_A0556-like"/>
</dbReference>
<sequence length="55" mass="6086">MQHLREQTEQSDTLLELLEGTSCSFCEDGHLVQERYKGNEAVICSGCGTPGAQVW</sequence>
<dbReference type="EMBL" id="SHMP01000004">
    <property type="protein sequence ID" value="RZV11167.1"/>
    <property type="molecule type" value="Genomic_DNA"/>
</dbReference>
<evidence type="ECO:0000313" key="2">
    <source>
        <dbReference type="Proteomes" id="UP000291097"/>
    </source>
</evidence>
<accession>A0A482YA73</accession>
<protein>
    <recommendedName>
        <fullName evidence="3">Small CPxCG-related zinc finger protein</fullName>
    </recommendedName>
</protein>
<comment type="caution">
    <text evidence="1">The sequence shown here is derived from an EMBL/GenBank/DDBJ whole genome shotgun (WGS) entry which is preliminary data.</text>
</comment>
<evidence type="ECO:0008006" key="3">
    <source>
        <dbReference type="Google" id="ProtNLM"/>
    </source>
</evidence>
<dbReference type="NCBIfam" id="NF041921">
    <property type="entry name" value="HVO_A0556"/>
    <property type="match status" value="1"/>
</dbReference>
<gene>
    <name evidence="1" type="ORF">BDK88_2405</name>
</gene>
<name>A0A482YA73_9EURY</name>
<dbReference type="Proteomes" id="UP000291097">
    <property type="component" value="Unassembled WGS sequence"/>
</dbReference>
<organism evidence="1 2">
    <name type="scientific">Natrinema hispanicum</name>
    <dbReference type="NCBI Taxonomy" id="392421"/>
    <lineage>
        <taxon>Archaea</taxon>
        <taxon>Methanobacteriati</taxon>
        <taxon>Methanobacteriota</taxon>
        <taxon>Stenosarchaea group</taxon>
        <taxon>Halobacteria</taxon>
        <taxon>Halobacteriales</taxon>
        <taxon>Natrialbaceae</taxon>
        <taxon>Natrinema</taxon>
    </lineage>
</organism>